<evidence type="ECO:0000256" key="1">
    <source>
        <dbReference type="SAM" id="MobiDB-lite"/>
    </source>
</evidence>
<reference evidence="2" key="1">
    <citation type="journal article" date="2022" name="G3 (Bethesda)">
        <title>High quality genome of the basidiomycete yeast Dioszegia hungarica PDD-24b-2 isolated from cloud water.</title>
        <authorList>
            <person name="Jarrige D."/>
            <person name="Haridas S."/>
            <person name="Bleykasten-Grosshans C."/>
            <person name="Joly M."/>
            <person name="Nadalig T."/>
            <person name="Sancelme M."/>
            <person name="Vuilleumier S."/>
            <person name="Grigoriev I.V."/>
            <person name="Amato P."/>
            <person name="Bringel F."/>
        </authorList>
    </citation>
    <scope>NUCLEOTIDE SEQUENCE</scope>
    <source>
        <strain evidence="2">PDD-24b-2</strain>
    </source>
</reference>
<feature type="compositionally biased region" description="Basic residues" evidence="1">
    <location>
        <begin position="12"/>
        <end position="22"/>
    </location>
</feature>
<gene>
    <name evidence="2" type="ORF">MKK02DRAFT_38630</name>
</gene>
<feature type="compositionally biased region" description="Pro residues" evidence="1">
    <location>
        <begin position="1"/>
        <end position="10"/>
    </location>
</feature>
<dbReference type="Proteomes" id="UP001164286">
    <property type="component" value="Unassembled WGS sequence"/>
</dbReference>
<protein>
    <submittedName>
        <fullName evidence="2">Uncharacterized protein</fullName>
    </submittedName>
</protein>
<dbReference type="GeneID" id="77729401"/>
<feature type="region of interest" description="Disordered" evidence="1">
    <location>
        <begin position="157"/>
        <end position="196"/>
    </location>
</feature>
<name>A0AA38LSC9_9TREE</name>
<dbReference type="RefSeq" id="XP_052943737.1">
    <property type="nucleotide sequence ID" value="XM_053090196.1"/>
</dbReference>
<feature type="compositionally biased region" description="Polar residues" evidence="1">
    <location>
        <begin position="158"/>
        <end position="168"/>
    </location>
</feature>
<organism evidence="2 3">
    <name type="scientific">Dioszegia hungarica</name>
    <dbReference type="NCBI Taxonomy" id="4972"/>
    <lineage>
        <taxon>Eukaryota</taxon>
        <taxon>Fungi</taxon>
        <taxon>Dikarya</taxon>
        <taxon>Basidiomycota</taxon>
        <taxon>Agaricomycotina</taxon>
        <taxon>Tremellomycetes</taxon>
        <taxon>Tremellales</taxon>
        <taxon>Bulleribasidiaceae</taxon>
        <taxon>Dioszegia</taxon>
    </lineage>
</organism>
<sequence>MPIPPRPIPSRRPGHSVPHKPKSTLSPTSANTLDWRAEVAFLDSYAASRKAQAFSMPTTAGVAIMHAATKDREVAHGQPGSVGDMSGTQSKGAREVGLEELILDGKGKREKRATTAATLGFDFIHTPSVLVLPDTEPTSPLSPASAKRGLSIILPGRSTPTSLASTPKTPGLLASSAPKAASRSSGEEEDDEELDEWEHVQLLDGTDREAEDMILGELELDMDGLDVVDKKEAVGMRRIEGLSYAAALGPR</sequence>
<feature type="compositionally biased region" description="Low complexity" evidence="1">
    <location>
        <begin position="174"/>
        <end position="184"/>
    </location>
</feature>
<keyword evidence="3" id="KW-1185">Reference proteome</keyword>
<feature type="compositionally biased region" description="Acidic residues" evidence="1">
    <location>
        <begin position="187"/>
        <end position="196"/>
    </location>
</feature>
<accession>A0AA38LSC9</accession>
<proteinExistence type="predicted"/>
<evidence type="ECO:0000313" key="3">
    <source>
        <dbReference type="Proteomes" id="UP001164286"/>
    </source>
</evidence>
<feature type="region of interest" description="Disordered" evidence="1">
    <location>
        <begin position="1"/>
        <end position="30"/>
    </location>
</feature>
<comment type="caution">
    <text evidence="2">The sequence shown here is derived from an EMBL/GenBank/DDBJ whole genome shotgun (WGS) entry which is preliminary data.</text>
</comment>
<dbReference type="AlphaFoldDB" id="A0AA38LSC9"/>
<evidence type="ECO:0000313" key="2">
    <source>
        <dbReference type="EMBL" id="KAI9633960.1"/>
    </source>
</evidence>
<dbReference type="EMBL" id="JAKWFO010000008">
    <property type="protein sequence ID" value="KAI9633960.1"/>
    <property type="molecule type" value="Genomic_DNA"/>
</dbReference>